<dbReference type="Pfam" id="PF13333">
    <property type="entry name" value="rve_2"/>
    <property type="match status" value="1"/>
</dbReference>
<dbReference type="InterPro" id="IPR001584">
    <property type="entry name" value="Integrase_cat-core"/>
</dbReference>
<proteinExistence type="predicted"/>
<name>D1YIG2_LACGS</name>
<feature type="domain" description="Integrase catalytic" evidence="1">
    <location>
        <begin position="1"/>
        <end position="48"/>
    </location>
</feature>
<gene>
    <name evidence="2" type="ORF">HMPREF9209_0146</name>
</gene>
<dbReference type="EMBL" id="ADFT01000012">
    <property type="protein sequence ID" value="EFB62719.1"/>
    <property type="molecule type" value="Genomic_DNA"/>
</dbReference>
<dbReference type="AlphaFoldDB" id="D1YIG2"/>
<dbReference type="GO" id="GO:0015074">
    <property type="term" value="P:DNA integration"/>
    <property type="evidence" value="ECO:0007669"/>
    <property type="project" value="InterPro"/>
</dbReference>
<dbReference type="Proteomes" id="UP000003684">
    <property type="component" value="Unassembled WGS sequence"/>
</dbReference>
<reference evidence="2 3" key="1">
    <citation type="submission" date="2009-12" db="EMBL/GenBank/DDBJ databases">
        <title>Genome Sequence of Lactobacillus gasseri 224-1.</title>
        <authorList>
            <person name="Durkin A.S."/>
            <person name="Madupu R."/>
            <person name="Torralba M."/>
            <person name="Methe B."/>
            <person name="Sutton G."/>
            <person name="Strausberg R.L."/>
            <person name="Nelson K.E."/>
        </authorList>
    </citation>
    <scope>NUCLEOTIDE SEQUENCE [LARGE SCALE GENOMIC DNA]</scope>
    <source>
        <strain evidence="2 3">224-1</strain>
    </source>
</reference>
<sequence length="50" mass="5992">MFYGKESNYANLNELEQAIKDYIHFYNYERTKSKLKGLTPIQYRNQSLVA</sequence>
<evidence type="ECO:0000313" key="3">
    <source>
        <dbReference type="Proteomes" id="UP000003684"/>
    </source>
</evidence>
<dbReference type="InterPro" id="IPR012337">
    <property type="entry name" value="RNaseH-like_sf"/>
</dbReference>
<evidence type="ECO:0000259" key="1">
    <source>
        <dbReference type="Pfam" id="PF13333"/>
    </source>
</evidence>
<comment type="caution">
    <text evidence="2">The sequence shown here is derived from an EMBL/GenBank/DDBJ whole genome shotgun (WGS) entry which is preliminary data.</text>
</comment>
<dbReference type="SUPFAM" id="SSF53098">
    <property type="entry name" value="Ribonuclease H-like"/>
    <property type="match status" value="1"/>
</dbReference>
<accession>D1YIG2</accession>
<protein>
    <recommendedName>
        <fullName evidence="1">Integrase catalytic domain-containing protein</fullName>
    </recommendedName>
</protein>
<organism evidence="2 3">
    <name type="scientific">Lactobacillus gasseri 224-1</name>
    <dbReference type="NCBI Taxonomy" id="679196"/>
    <lineage>
        <taxon>Bacteria</taxon>
        <taxon>Bacillati</taxon>
        <taxon>Bacillota</taxon>
        <taxon>Bacilli</taxon>
        <taxon>Lactobacillales</taxon>
        <taxon>Lactobacillaceae</taxon>
        <taxon>Lactobacillus</taxon>
    </lineage>
</organism>
<evidence type="ECO:0000313" key="2">
    <source>
        <dbReference type="EMBL" id="EFB62719.1"/>
    </source>
</evidence>